<feature type="transmembrane region" description="Helical" evidence="8">
    <location>
        <begin position="369"/>
        <end position="397"/>
    </location>
</feature>
<dbReference type="InterPro" id="IPR036259">
    <property type="entry name" value="MFS_trans_sf"/>
</dbReference>
<evidence type="ECO:0000256" key="2">
    <source>
        <dbReference type="ARBA" id="ARBA00022448"/>
    </source>
</evidence>
<dbReference type="Gene3D" id="1.20.1250.20">
    <property type="entry name" value="MFS general substrate transporter like domains"/>
    <property type="match status" value="1"/>
</dbReference>
<dbReference type="EMBL" id="BTRK01000003">
    <property type="protein sequence ID" value="GMR40832.1"/>
    <property type="molecule type" value="Genomic_DNA"/>
</dbReference>
<comment type="subcellular location">
    <subcellularLocation>
        <location evidence="1">Membrane</location>
        <topology evidence="1">Multi-pass membrane protein</topology>
    </subcellularLocation>
</comment>
<dbReference type="PANTHER" id="PTHR23505">
    <property type="entry name" value="SPINSTER"/>
    <property type="match status" value="1"/>
</dbReference>
<organism evidence="10 11">
    <name type="scientific">Pristionchus mayeri</name>
    <dbReference type="NCBI Taxonomy" id="1317129"/>
    <lineage>
        <taxon>Eukaryota</taxon>
        <taxon>Metazoa</taxon>
        <taxon>Ecdysozoa</taxon>
        <taxon>Nematoda</taxon>
        <taxon>Chromadorea</taxon>
        <taxon>Rhabditida</taxon>
        <taxon>Rhabditina</taxon>
        <taxon>Diplogasteromorpha</taxon>
        <taxon>Diplogasteroidea</taxon>
        <taxon>Neodiplogasteridae</taxon>
        <taxon>Pristionchus</taxon>
    </lineage>
</organism>
<evidence type="ECO:0000256" key="7">
    <source>
        <dbReference type="SAM" id="MobiDB-lite"/>
    </source>
</evidence>
<dbReference type="AlphaFoldDB" id="A0AAN5CEM4"/>
<keyword evidence="3 8" id="KW-0812">Transmembrane</keyword>
<feature type="transmembrane region" description="Helical" evidence="8">
    <location>
        <begin position="301"/>
        <end position="321"/>
    </location>
</feature>
<dbReference type="PROSITE" id="PS50850">
    <property type="entry name" value="MFS"/>
    <property type="match status" value="1"/>
</dbReference>
<reference evidence="11" key="1">
    <citation type="submission" date="2022-10" db="EMBL/GenBank/DDBJ databases">
        <title>Genome assembly of Pristionchus species.</title>
        <authorList>
            <person name="Yoshida K."/>
            <person name="Sommer R.J."/>
        </authorList>
    </citation>
    <scope>NUCLEOTIDE SEQUENCE [LARGE SCALE GENOMIC DNA]</scope>
    <source>
        <strain evidence="11">RS5460</strain>
    </source>
</reference>
<dbReference type="GO" id="GO:0016020">
    <property type="term" value="C:membrane"/>
    <property type="evidence" value="ECO:0007669"/>
    <property type="project" value="UniProtKB-SubCell"/>
</dbReference>
<feature type="transmembrane region" description="Helical" evidence="8">
    <location>
        <begin position="99"/>
        <end position="118"/>
    </location>
</feature>
<evidence type="ECO:0000256" key="4">
    <source>
        <dbReference type="ARBA" id="ARBA00022989"/>
    </source>
</evidence>
<evidence type="ECO:0000256" key="6">
    <source>
        <dbReference type="ARBA" id="ARBA00024338"/>
    </source>
</evidence>
<feature type="transmembrane region" description="Helical" evidence="8">
    <location>
        <begin position="203"/>
        <end position="223"/>
    </location>
</feature>
<proteinExistence type="inferred from homology"/>
<dbReference type="InterPro" id="IPR044770">
    <property type="entry name" value="MFS_spinster-like"/>
</dbReference>
<accession>A0AAN5CEM4</accession>
<dbReference type="GO" id="GO:0022857">
    <property type="term" value="F:transmembrane transporter activity"/>
    <property type="evidence" value="ECO:0007669"/>
    <property type="project" value="InterPro"/>
</dbReference>
<dbReference type="Proteomes" id="UP001328107">
    <property type="component" value="Unassembled WGS sequence"/>
</dbReference>
<feature type="non-terminal residue" evidence="10">
    <location>
        <position position="568"/>
    </location>
</feature>
<feature type="compositionally biased region" description="Acidic residues" evidence="7">
    <location>
        <begin position="511"/>
        <end position="525"/>
    </location>
</feature>
<dbReference type="InterPro" id="IPR020846">
    <property type="entry name" value="MFS_dom"/>
</dbReference>
<evidence type="ECO:0000313" key="11">
    <source>
        <dbReference type="Proteomes" id="UP001328107"/>
    </source>
</evidence>
<keyword evidence="2" id="KW-0813">Transport</keyword>
<feature type="transmembrane region" description="Helical" evidence="8">
    <location>
        <begin position="72"/>
        <end position="92"/>
    </location>
</feature>
<evidence type="ECO:0000256" key="5">
    <source>
        <dbReference type="ARBA" id="ARBA00023136"/>
    </source>
</evidence>
<dbReference type="SUPFAM" id="SSF103473">
    <property type="entry name" value="MFS general substrate transporter"/>
    <property type="match status" value="1"/>
</dbReference>
<evidence type="ECO:0000313" key="10">
    <source>
        <dbReference type="EMBL" id="GMR40832.1"/>
    </source>
</evidence>
<gene>
    <name evidence="10" type="ORF">PMAYCL1PPCAC_11027</name>
</gene>
<dbReference type="Pfam" id="PF07690">
    <property type="entry name" value="MFS_1"/>
    <property type="match status" value="1"/>
</dbReference>
<name>A0AAN5CEM4_9BILA</name>
<feature type="domain" description="Major facilitator superfamily (MFS) profile" evidence="9">
    <location>
        <begin position="34"/>
        <end position="477"/>
    </location>
</feature>
<sequence length="568" mass="61573">MPDSERVVVDGVVAVEAESGEEWREGGGDPKTVLLTVLVTVNLLNYMDRTTIAGVLTHLQQYFHMDDKQAGMLQTMFVIFYMLCAPICGILGDRFNRKLIMAVGLGIWIVAVMLSSFVGREYFGLFLFLRGMVGVGEASYSTIAPTLIADSFTGSGRSVALMIFYFAIPVGSSKSINQLTFAFSGLGYIGGAYLSLWTGAWQWGVRFTPMLGIICLLLLIFVLEEPARGEAEHAEGMERTSVKEDLIYLTTVSTYRWTTAGFTVVVFAVGSLSWWTPTLIEHAYAVQHATSVVPEGEKASVALIFGLITAGAGLTGVTLGSTIAQAWREGRWGLKASHRADAVVCGVGALAAVPALFACLITASHYINVAWVFVFIAVTLMCLNWAINMDILMYVIVANRRATATAIQTMISHLFGDATSPYIIGVVSDWVRGDDVSQAGNFFSLQKALFIPNAVLIFGGAAYLYATFYVVEDQKTAAHKMHVHSSWEDDDDAEGGRALLAPAPRSPSASEADEEDGVETIEEEEGGDALLAAVDAWEALARLPPRINWRVSYDERTGTPDLARMASP</sequence>
<evidence type="ECO:0000256" key="3">
    <source>
        <dbReference type="ARBA" id="ARBA00022692"/>
    </source>
</evidence>
<keyword evidence="5 8" id="KW-0472">Membrane</keyword>
<feature type="compositionally biased region" description="Low complexity" evidence="7">
    <location>
        <begin position="497"/>
        <end position="510"/>
    </location>
</feature>
<protein>
    <recommendedName>
        <fullName evidence="9">Major facilitator superfamily (MFS) profile domain-containing protein</fullName>
    </recommendedName>
</protein>
<keyword evidence="11" id="KW-1185">Reference proteome</keyword>
<keyword evidence="4 8" id="KW-1133">Transmembrane helix</keyword>
<dbReference type="PANTHER" id="PTHR23505:SF79">
    <property type="entry name" value="PROTEIN SPINSTER"/>
    <property type="match status" value="1"/>
</dbReference>
<feature type="transmembrane region" description="Helical" evidence="8">
    <location>
        <begin position="179"/>
        <end position="197"/>
    </location>
</feature>
<feature type="transmembrane region" description="Helical" evidence="8">
    <location>
        <begin position="138"/>
        <end position="167"/>
    </location>
</feature>
<evidence type="ECO:0000259" key="9">
    <source>
        <dbReference type="PROSITE" id="PS50850"/>
    </source>
</evidence>
<dbReference type="CDD" id="cd17328">
    <property type="entry name" value="MFS_spinster_like"/>
    <property type="match status" value="1"/>
</dbReference>
<feature type="transmembrane region" description="Helical" evidence="8">
    <location>
        <begin position="409"/>
        <end position="428"/>
    </location>
</feature>
<feature type="transmembrane region" description="Helical" evidence="8">
    <location>
        <begin position="448"/>
        <end position="471"/>
    </location>
</feature>
<feature type="region of interest" description="Disordered" evidence="7">
    <location>
        <begin position="487"/>
        <end position="525"/>
    </location>
</feature>
<evidence type="ECO:0000256" key="1">
    <source>
        <dbReference type="ARBA" id="ARBA00004141"/>
    </source>
</evidence>
<dbReference type="InterPro" id="IPR011701">
    <property type="entry name" value="MFS"/>
</dbReference>
<evidence type="ECO:0000256" key="8">
    <source>
        <dbReference type="SAM" id="Phobius"/>
    </source>
</evidence>
<feature type="transmembrane region" description="Helical" evidence="8">
    <location>
        <begin position="342"/>
        <end position="363"/>
    </location>
</feature>
<feature type="transmembrane region" description="Helical" evidence="8">
    <location>
        <begin position="246"/>
        <end position="269"/>
    </location>
</feature>
<comment type="caution">
    <text evidence="10">The sequence shown here is derived from an EMBL/GenBank/DDBJ whole genome shotgun (WGS) entry which is preliminary data.</text>
</comment>
<comment type="similarity">
    <text evidence="6">Belongs to the major facilitator superfamily. Spinster (TC 2.A.1.49) family.</text>
</comment>